<name>A0A8J5GTR7_ZINOF</name>
<keyword evidence="1" id="KW-0812">Transmembrane</keyword>
<evidence type="ECO:0000256" key="1">
    <source>
        <dbReference type="SAM" id="Phobius"/>
    </source>
</evidence>
<feature type="transmembrane region" description="Helical" evidence="1">
    <location>
        <begin position="89"/>
        <end position="111"/>
    </location>
</feature>
<protein>
    <submittedName>
        <fullName evidence="2">Uncharacterized protein</fullName>
    </submittedName>
</protein>
<feature type="transmembrane region" description="Helical" evidence="1">
    <location>
        <begin position="60"/>
        <end position="77"/>
    </location>
</feature>
<dbReference type="PANTHER" id="PTHR34672:SF17">
    <property type="entry name" value="POLLEN-SPECIFIC ARABINOGALACTA PROTEIN BAN102"/>
    <property type="match status" value="1"/>
</dbReference>
<dbReference type="InterPro" id="IPR044702">
    <property type="entry name" value="AGP23/40"/>
</dbReference>
<gene>
    <name evidence="2" type="ORF">ZIOFF_024553</name>
</gene>
<keyword evidence="3" id="KW-1185">Reference proteome</keyword>
<organism evidence="2 3">
    <name type="scientific">Zingiber officinale</name>
    <name type="common">Ginger</name>
    <name type="synonym">Amomum zingiber</name>
    <dbReference type="NCBI Taxonomy" id="94328"/>
    <lineage>
        <taxon>Eukaryota</taxon>
        <taxon>Viridiplantae</taxon>
        <taxon>Streptophyta</taxon>
        <taxon>Embryophyta</taxon>
        <taxon>Tracheophyta</taxon>
        <taxon>Spermatophyta</taxon>
        <taxon>Magnoliopsida</taxon>
        <taxon>Liliopsida</taxon>
        <taxon>Zingiberales</taxon>
        <taxon>Zingiberaceae</taxon>
        <taxon>Zingiber</taxon>
    </lineage>
</organism>
<evidence type="ECO:0000313" key="2">
    <source>
        <dbReference type="EMBL" id="KAG6514208.1"/>
    </source>
</evidence>
<reference evidence="2 3" key="1">
    <citation type="submission" date="2020-08" db="EMBL/GenBank/DDBJ databases">
        <title>Plant Genome Project.</title>
        <authorList>
            <person name="Zhang R.-G."/>
        </authorList>
    </citation>
    <scope>NUCLEOTIDE SEQUENCE [LARGE SCALE GENOMIC DNA]</scope>
    <source>
        <tissue evidence="2">Rhizome</tissue>
    </source>
</reference>
<sequence length="112" mass="11255">MSRCDLGKAAPMAMCTAGVAAKASCDIAAGQEQGVRVWSHERQQSRDAGGCSKIGNLNRIVCVVIVAVASATSAMAAEAPAPGPASASLAVSPAVEAILGASLLSFFAFYLK</sequence>
<dbReference type="PANTHER" id="PTHR34672">
    <property type="entry name" value="POLLEN-SPECIFIC ARABINOGALACTA PROTEIN BAN102"/>
    <property type="match status" value="1"/>
</dbReference>
<keyword evidence="1" id="KW-1133">Transmembrane helix</keyword>
<accession>A0A8J5GTR7</accession>
<proteinExistence type="predicted"/>
<keyword evidence="1" id="KW-0472">Membrane</keyword>
<comment type="caution">
    <text evidence="2">The sequence shown here is derived from an EMBL/GenBank/DDBJ whole genome shotgun (WGS) entry which is preliminary data.</text>
</comment>
<dbReference type="EMBL" id="JACMSC010000007">
    <property type="protein sequence ID" value="KAG6514208.1"/>
    <property type="molecule type" value="Genomic_DNA"/>
</dbReference>
<dbReference type="Proteomes" id="UP000734854">
    <property type="component" value="Unassembled WGS sequence"/>
</dbReference>
<evidence type="ECO:0000313" key="3">
    <source>
        <dbReference type="Proteomes" id="UP000734854"/>
    </source>
</evidence>
<dbReference type="AlphaFoldDB" id="A0A8J5GTR7"/>